<keyword evidence="6" id="KW-0732">Signal</keyword>
<dbReference type="SUPFAM" id="SSF51445">
    <property type="entry name" value="(Trans)glycosidases"/>
    <property type="match status" value="1"/>
</dbReference>
<dbReference type="InterPro" id="IPR011683">
    <property type="entry name" value="Glyco_hydro_53"/>
</dbReference>
<dbReference type="Gene3D" id="2.60.120.260">
    <property type="entry name" value="Galactose-binding domain-like"/>
    <property type="match status" value="1"/>
</dbReference>
<name>A0A941EHE3_9ACTN</name>
<comment type="catalytic activity">
    <reaction evidence="1 6">
        <text>The enzyme specifically hydrolyzes (1-&gt;4)-beta-D-galactosidic linkages in type I arabinogalactans.</text>
        <dbReference type="EC" id="3.2.1.89"/>
    </reaction>
</comment>
<keyword evidence="8" id="KW-1185">Reference proteome</keyword>
<dbReference type="GO" id="GO:0045490">
    <property type="term" value="P:pectin catabolic process"/>
    <property type="evidence" value="ECO:0007669"/>
    <property type="project" value="TreeGrafter"/>
</dbReference>
<dbReference type="PANTHER" id="PTHR34983:SF1">
    <property type="entry name" value="ARABINOGALACTAN ENDO-BETA-1,4-GALACTANASE A"/>
    <property type="match status" value="1"/>
</dbReference>
<dbReference type="InterPro" id="IPR017853">
    <property type="entry name" value="GH"/>
</dbReference>
<feature type="chain" id="PRO_5039744652" description="Arabinogalactan endo-beta-1,4-galactanase" evidence="6">
    <location>
        <begin position="30"/>
        <end position="535"/>
    </location>
</feature>
<gene>
    <name evidence="7" type="ORF">KDL01_05180</name>
</gene>
<dbReference type="PANTHER" id="PTHR34983">
    <property type="entry name" value="ARABINOGALACTAN ENDO-BETA-1,4-GALACTANASE A"/>
    <property type="match status" value="1"/>
</dbReference>
<evidence type="ECO:0000256" key="3">
    <source>
        <dbReference type="ARBA" id="ARBA00012556"/>
    </source>
</evidence>
<comment type="similarity">
    <text evidence="2 6">Belongs to the glycosyl hydrolase 53 family.</text>
</comment>
<evidence type="ECO:0000256" key="2">
    <source>
        <dbReference type="ARBA" id="ARBA00010687"/>
    </source>
</evidence>
<reference evidence="7" key="1">
    <citation type="submission" date="2021-04" db="EMBL/GenBank/DDBJ databases">
        <title>Genome based classification of Actinospica acidithermotolerans sp. nov., an actinobacterium isolated from an Indonesian hot spring.</title>
        <authorList>
            <person name="Kusuma A.B."/>
            <person name="Putra K.E."/>
            <person name="Nafisah S."/>
            <person name="Loh J."/>
            <person name="Nouioui I."/>
            <person name="Goodfellow M."/>
        </authorList>
    </citation>
    <scope>NUCLEOTIDE SEQUENCE</scope>
    <source>
        <strain evidence="7">CSCA 57</strain>
    </source>
</reference>
<dbReference type="Pfam" id="PF07745">
    <property type="entry name" value="Glyco_hydro_53"/>
    <property type="match status" value="1"/>
</dbReference>
<dbReference type="EMBL" id="JAGSOG010000014">
    <property type="protein sequence ID" value="MBR7832640.1"/>
    <property type="molecule type" value="Genomic_DNA"/>
</dbReference>
<dbReference type="GO" id="GO:0015926">
    <property type="term" value="F:glucosidase activity"/>
    <property type="evidence" value="ECO:0007669"/>
    <property type="project" value="InterPro"/>
</dbReference>
<keyword evidence="5 6" id="KW-0326">Glycosidase</keyword>
<dbReference type="EC" id="3.2.1.89" evidence="3 6"/>
<sequence length="535" mass="57324">MTKKKSHTRIRRWCSVALVVALTASPTLASAQAQGVSQGTGTVANPGFDLDGTGTATPTGWTTTGTAGASFTEATAYGYNGDGFQLAHWSATAYSVDTWQRVTGLPNGDYTLGVYVRSGGGDTANYIELDSGPNRNRTDVPVISDGSWLNIVTSVHVVGHEAVIHLVSHSAASDWTNYGLVTLTPGYASLPIRGGDVSSLVRSEQDGGVYYTASGQQENALDILGDAGMNYARLRVWVNPVDGFDDEQQLLEGAKQAKAHHMKIFLDFHYSDTWTDPGHQTVPAAWANDSLSQLETALYTYSAKVVGDMVRQGTPPDMVQTGNEVNGGFLWPTGLNYGSDSAWPTFGALLKSAIAGVKSADPYTKIALHIANAADFSGVEWFYDNAIAQGVPFDVIALSYYSYWHGYLDELQSTLDSTATRYGKPIILAETAYPWTLDSGDPTASLSFSTASELETGYPATPAGQEAMFRDTLSIVQAVPDGLGLGAFYWEPTWTVVPGNGWDPTDPTSGDGWENQAMFDYNDTALPVIADYAPR</sequence>
<evidence type="ECO:0000313" key="7">
    <source>
        <dbReference type="EMBL" id="MBR7832640.1"/>
    </source>
</evidence>
<dbReference type="AlphaFoldDB" id="A0A941EHE3"/>
<evidence type="ECO:0000313" key="8">
    <source>
        <dbReference type="Proteomes" id="UP000675781"/>
    </source>
</evidence>
<comment type="caution">
    <text evidence="7">The sequence shown here is derived from an EMBL/GenBank/DDBJ whole genome shotgun (WGS) entry which is preliminary data.</text>
</comment>
<keyword evidence="4 6" id="KW-0378">Hydrolase</keyword>
<dbReference type="Gene3D" id="3.20.20.80">
    <property type="entry name" value="Glycosidases"/>
    <property type="match status" value="1"/>
</dbReference>
<evidence type="ECO:0000256" key="5">
    <source>
        <dbReference type="ARBA" id="ARBA00023295"/>
    </source>
</evidence>
<protein>
    <recommendedName>
        <fullName evidence="3 6">Arabinogalactan endo-beta-1,4-galactanase</fullName>
        <ecNumber evidence="3 6">3.2.1.89</ecNumber>
    </recommendedName>
</protein>
<evidence type="ECO:0000256" key="1">
    <source>
        <dbReference type="ARBA" id="ARBA00001695"/>
    </source>
</evidence>
<dbReference type="Proteomes" id="UP000675781">
    <property type="component" value="Unassembled WGS sequence"/>
</dbReference>
<dbReference type="RefSeq" id="WP_212527167.1">
    <property type="nucleotide sequence ID" value="NZ_JAGSOG010000014.1"/>
</dbReference>
<organism evidence="7 8">
    <name type="scientific">Actinospica durhamensis</name>
    <dbReference type="NCBI Taxonomy" id="1508375"/>
    <lineage>
        <taxon>Bacteria</taxon>
        <taxon>Bacillati</taxon>
        <taxon>Actinomycetota</taxon>
        <taxon>Actinomycetes</taxon>
        <taxon>Catenulisporales</taxon>
        <taxon>Actinospicaceae</taxon>
        <taxon>Actinospica</taxon>
    </lineage>
</organism>
<evidence type="ECO:0000256" key="4">
    <source>
        <dbReference type="ARBA" id="ARBA00022801"/>
    </source>
</evidence>
<accession>A0A941EHE3</accession>
<dbReference type="GO" id="GO:0031218">
    <property type="term" value="F:arabinogalactan endo-1,4-beta-galactosidase activity"/>
    <property type="evidence" value="ECO:0007669"/>
    <property type="project" value="UniProtKB-EC"/>
</dbReference>
<feature type="signal peptide" evidence="6">
    <location>
        <begin position="1"/>
        <end position="29"/>
    </location>
</feature>
<evidence type="ECO:0000256" key="6">
    <source>
        <dbReference type="RuleBase" id="RU361192"/>
    </source>
</evidence>
<proteinExistence type="inferred from homology"/>